<evidence type="ECO:0000313" key="7">
    <source>
        <dbReference type="EnsemblMetazoa" id="AARA002166-PA"/>
    </source>
</evidence>
<dbReference type="GO" id="GO:0005737">
    <property type="term" value="C:cytoplasm"/>
    <property type="evidence" value="ECO:0007669"/>
    <property type="project" value="UniProtKB-SubCell"/>
</dbReference>
<feature type="compositionally biased region" description="Gly residues" evidence="6">
    <location>
        <begin position="1530"/>
        <end position="1545"/>
    </location>
</feature>
<name>A0A182HLN4_ANOAR</name>
<keyword evidence="5" id="KW-0677">Repeat</keyword>
<evidence type="ECO:0000256" key="4">
    <source>
        <dbReference type="ARBA" id="ARBA00022574"/>
    </source>
</evidence>
<feature type="compositionally biased region" description="Polar residues" evidence="6">
    <location>
        <begin position="1376"/>
        <end position="1385"/>
    </location>
</feature>
<comment type="similarity">
    <text evidence="2">Belongs to the TUB family.</text>
</comment>
<dbReference type="EnsemblMetazoa" id="AARA002166-RA">
    <property type="protein sequence ID" value="AARA002166-PA"/>
    <property type="gene ID" value="AARA002166"/>
</dbReference>
<dbReference type="SUPFAM" id="SSF54518">
    <property type="entry name" value="Tubby C-terminal domain-like"/>
    <property type="match status" value="1"/>
</dbReference>
<dbReference type="InterPro" id="IPR001496">
    <property type="entry name" value="SOCS_box"/>
</dbReference>
<dbReference type="InterPro" id="IPR025659">
    <property type="entry name" value="Tubby-like_C"/>
</dbReference>
<evidence type="ECO:0000313" key="8">
    <source>
        <dbReference type="Proteomes" id="UP000075840"/>
    </source>
</evidence>
<protein>
    <submittedName>
        <fullName evidence="7">Uncharacterized protein</fullName>
    </submittedName>
</protein>
<accession>A0A182HLN4</accession>
<feature type="compositionally biased region" description="Polar residues" evidence="6">
    <location>
        <begin position="551"/>
        <end position="565"/>
    </location>
</feature>
<dbReference type="Gene3D" id="2.130.10.10">
    <property type="entry name" value="YVTN repeat-like/Quinoprotein amine dehydrogenase"/>
    <property type="match status" value="1"/>
</dbReference>
<sequence>MHLHFEKNSNTRCDCPILSLSWMGKVPDDIPEEEGWKLNRTNYYQEGWLATGNVRGIVGVTFTTSHCKKNVDYPLRTNYNLRGHRSDVILVKWNEPYQKLASCDSSGIIFVWIKYEGRWSVELINDRNTPVTHFSWSHDGRMALICYQDGFVLVGSVAGQRYWSSMLNLDATITCGIWTPDDQQVYFGTTQGQIIVMDVHGAMVSQVPLGSDVGITAMAWSCEKFKMEEGEDTEPGVTNASKRSFVLAVSFQNGYIYLLKSYDDITPNQIHTGMNGELGIVMEWSNSRELLAVAGTELGSPHMTDIHGATVYNNLLKFYTESGNLLYTAKIPNSTYPVSALTWGHNDKRIFIATGTQVHIAWVSRRVASLQLFCRLKVQTSLASEALLPRLPLPGRIKALIGNLFAQTIRCCVPDLKSLREFVSRPPACSTRLHCTMIRHDDDSNQSSGTCYTLYLEFLGGLVPLLKGKRTSKIRPEFVIFDPQVDEVSTYCTYSSDSTTTTTTTKSASTSSHSTTGTNGRSDSSESDIDDDCRSPRLDRKRKTGTKKRNPSSNDRSPNQNSDSTENNEDLAYLDTLPEHVKLVEVTSNIWGTKFKIHGLAKTLPANLGQVTYKTSLLHLQPRQMKLVITELRDDFPTGPDPNFNPNIFSEDEEDQQHLLQQQQQQQHHQHHQAHQHQGQHHAQHHSNGTHHGPSLMSSARESCGASALSRKLLTESAPPIAPMSPRPNRFPSRPRRQQQHQPSALAGCSGSSSGGLARNGVPGLGPLARAESYEDDTDGGESTTVVVVSDLHSAAARTPPRQSIGYSLVSRPSSASSNQSRVAISPLYCEGSVPTLQSPKNAVAPSDIIFDRPPAGQTTLMSYSSNNDYIGSLVQVKNALVSSDHHHGRSTMSAGMPLNLNLNLDRSEAGGRSLCTNGSSSGRDSQPSSARSTPKKQNLKFIDEASTPSTSAMGATIVPNPVQASPIPATAPAPATTTSTDSTNGFETPTSETVGGGMHRTPTVASMMTFMPAAGSSSATATTRIPDSITRSCSVGYLDNMTIVPGEEALSMMRRDAPYKRLVLVDKKRQKKYKRNLDELRQATRLRVDAKSKSLDSCSDILQEVPNLNRDLINLFRQMPKVSELSENETEYSSSDQLMGGGKPGPLKEVNGVVTRKGAPMKFGPEVSGPGGSKTPILNRKEKPKSCSVCRQISPTVNSTEPVCVKCRKSGNSQQEVPADELTKKDATLGGNATTSTTNEAHVIVNGHDGPVSAGKPPQAPPKAKRTTLGQYIRSACSNHYGDHSSGKDPTSAGSSSGKGGGFFDRKSNHQQQQQQQQVPGSGTECSASTSEPAPSAPSNSTPSRSVARIVTSFTDSPLFSRRNRQPKAPDADSSKPQSESNTPILLRWNANRHNRQSKADSLDSPKKHRRNGSCPGPSNESTDGGESMGTASTSSQTDEPRPGGSGSGHTGPAGLISRWRDMEEGGRQSTPPASPARLARSSPASPTPSKKSKRHQSASPIRHILNSPLLNRRQRKKQHTESSDDENGGSGGGSASGAGGAGSAGPNHSSPSNHTDDSSGSTSAKQYRDLETFQKAQLRQKLKRGKIEPNGVASSSQSPAPVRREFVMHNKAPMWNENSQVYQLDFGGRVTQESAKNFQIEFRGKQVMQFGRIDGNAYTLDFQYPFSALQAFAVALANVTQRLK</sequence>
<feature type="region of interest" description="Disordered" evidence="6">
    <location>
        <begin position="634"/>
        <end position="783"/>
    </location>
</feature>
<dbReference type="PANTHER" id="PTHR16517:SF2">
    <property type="entry name" value="TUBBY-RELATED PROTEIN 4"/>
    <property type="match status" value="1"/>
</dbReference>
<feature type="region of interest" description="Disordered" evidence="6">
    <location>
        <begin position="494"/>
        <end position="567"/>
    </location>
</feature>
<dbReference type="CTD" id="43317"/>
<dbReference type="InterPro" id="IPR056159">
    <property type="entry name" value="Beta-prop_IFT121_TULP_N"/>
</dbReference>
<reference evidence="7" key="1">
    <citation type="submission" date="2022-08" db="UniProtKB">
        <authorList>
            <consortium name="EnsemblMetazoa"/>
        </authorList>
    </citation>
    <scope>IDENTIFICATION</scope>
    <source>
        <strain evidence="7">Dongola</strain>
    </source>
</reference>
<dbReference type="InterPro" id="IPR000007">
    <property type="entry name" value="Tubby_C"/>
</dbReference>
<evidence type="ECO:0000256" key="6">
    <source>
        <dbReference type="SAM" id="MobiDB-lite"/>
    </source>
</evidence>
<evidence type="ECO:0000256" key="3">
    <source>
        <dbReference type="ARBA" id="ARBA00022490"/>
    </source>
</evidence>
<evidence type="ECO:0000256" key="2">
    <source>
        <dbReference type="ARBA" id="ARBA00007129"/>
    </source>
</evidence>
<feature type="compositionally biased region" description="Low complexity" evidence="6">
    <location>
        <begin position="1328"/>
        <end position="1347"/>
    </location>
</feature>
<feature type="compositionally biased region" description="Polar residues" evidence="6">
    <location>
        <begin position="1418"/>
        <end position="1439"/>
    </location>
</feature>
<feature type="compositionally biased region" description="Basic residues" evidence="6">
    <location>
        <begin position="668"/>
        <end position="689"/>
    </location>
</feature>
<feature type="compositionally biased region" description="Polar residues" evidence="6">
    <location>
        <begin position="1232"/>
        <end position="1241"/>
    </location>
</feature>
<feature type="compositionally biased region" description="Polar residues" evidence="6">
    <location>
        <begin position="985"/>
        <end position="994"/>
    </location>
</feature>
<comment type="subcellular location">
    <subcellularLocation>
        <location evidence="1">Cytoplasm</location>
    </subcellularLocation>
</comment>
<dbReference type="PROSITE" id="PS50082">
    <property type="entry name" value="WD_REPEATS_2"/>
    <property type="match status" value="1"/>
</dbReference>
<feature type="compositionally biased region" description="Low complexity" evidence="6">
    <location>
        <begin position="658"/>
        <end position="667"/>
    </location>
</feature>
<dbReference type="InterPro" id="IPR036322">
    <property type="entry name" value="WD40_repeat_dom_sf"/>
</dbReference>
<dbReference type="Pfam" id="PF24797">
    <property type="entry name" value="Beta-prop_WDR35_TULP_N"/>
    <property type="match status" value="1"/>
</dbReference>
<evidence type="ECO:0000256" key="5">
    <source>
        <dbReference type="ARBA" id="ARBA00022737"/>
    </source>
</evidence>
<feature type="region of interest" description="Disordered" evidence="6">
    <location>
        <begin position="1160"/>
        <end position="1181"/>
    </location>
</feature>
<feature type="compositionally biased region" description="Polar residues" evidence="6">
    <location>
        <begin position="1548"/>
        <end position="1567"/>
    </location>
</feature>
<dbReference type="InterPro" id="IPR015943">
    <property type="entry name" value="WD40/YVTN_repeat-like_dom_sf"/>
</dbReference>
<feature type="compositionally biased region" description="Low complexity" evidence="6">
    <location>
        <begin position="965"/>
        <end position="984"/>
    </location>
</feature>
<dbReference type="PANTHER" id="PTHR16517">
    <property type="entry name" value="TUBBY-RELATED"/>
    <property type="match status" value="1"/>
</dbReference>
<dbReference type="Gene3D" id="3.20.90.10">
    <property type="entry name" value="Tubby Protein, Chain A"/>
    <property type="match status" value="2"/>
</dbReference>
<feature type="compositionally biased region" description="Basic residues" evidence="6">
    <location>
        <begin position="539"/>
        <end position="550"/>
    </location>
</feature>
<dbReference type="KEGG" id="aara:120897576"/>
<keyword evidence="3" id="KW-0963">Cytoplasm</keyword>
<feature type="compositionally biased region" description="Low complexity" evidence="6">
    <location>
        <begin position="740"/>
        <end position="757"/>
    </location>
</feature>
<dbReference type="RefSeq" id="XP_040158495.1">
    <property type="nucleotide sequence ID" value="XM_040302561.1"/>
</dbReference>
<proteinExistence type="inferred from homology"/>
<keyword evidence="4" id="KW-0853">WD repeat</keyword>
<organism evidence="7 8">
    <name type="scientific">Anopheles arabiensis</name>
    <name type="common">Mosquito</name>
    <dbReference type="NCBI Taxonomy" id="7173"/>
    <lineage>
        <taxon>Eukaryota</taxon>
        <taxon>Metazoa</taxon>
        <taxon>Ecdysozoa</taxon>
        <taxon>Arthropoda</taxon>
        <taxon>Hexapoda</taxon>
        <taxon>Insecta</taxon>
        <taxon>Pterygota</taxon>
        <taxon>Neoptera</taxon>
        <taxon>Endopterygota</taxon>
        <taxon>Diptera</taxon>
        <taxon>Nematocera</taxon>
        <taxon>Culicoidea</taxon>
        <taxon>Culicidae</taxon>
        <taxon>Anophelinae</taxon>
        <taxon>Anopheles</taxon>
    </lineage>
</organism>
<feature type="compositionally biased region" description="Low complexity" evidence="6">
    <location>
        <begin position="494"/>
        <end position="518"/>
    </location>
</feature>
<dbReference type="Pfam" id="PF01167">
    <property type="entry name" value="Tub"/>
    <property type="match status" value="1"/>
</dbReference>
<dbReference type="VEuPathDB" id="VectorBase:AARA21_000219"/>
<dbReference type="InterPro" id="IPR001680">
    <property type="entry name" value="WD40_rpt"/>
</dbReference>
<feature type="region of interest" description="Disordered" evidence="6">
    <location>
        <begin position="1210"/>
        <end position="1567"/>
    </location>
</feature>
<dbReference type="Proteomes" id="UP000075840">
    <property type="component" value="Unassembled WGS sequence"/>
</dbReference>
<evidence type="ECO:0000256" key="1">
    <source>
        <dbReference type="ARBA" id="ARBA00004496"/>
    </source>
</evidence>
<dbReference type="PROSITE" id="PS50225">
    <property type="entry name" value="SOCS"/>
    <property type="match status" value="1"/>
</dbReference>
<keyword evidence="8" id="KW-1185">Reference proteome</keyword>
<feature type="compositionally biased region" description="Low complexity" evidence="6">
    <location>
        <begin position="1471"/>
        <end position="1491"/>
    </location>
</feature>
<feature type="region of interest" description="Disordered" evidence="6">
    <location>
        <begin position="910"/>
        <end position="999"/>
    </location>
</feature>
<dbReference type="SUPFAM" id="SSF50978">
    <property type="entry name" value="WD40 repeat-like"/>
    <property type="match status" value="1"/>
</dbReference>
<dbReference type="VEuPathDB" id="VectorBase:AARA002166"/>
<dbReference type="EMBL" id="APCN01000909">
    <property type="status" value="NOT_ANNOTATED_CDS"/>
    <property type="molecule type" value="Genomic_DNA"/>
</dbReference>
<feature type="compositionally biased region" description="Low complexity" evidence="6">
    <location>
        <begin position="919"/>
        <end position="933"/>
    </location>
</feature>
<dbReference type="GeneID" id="120897576"/>